<proteinExistence type="predicted"/>
<protein>
    <submittedName>
        <fullName evidence="1">Uncharacterized protein</fullName>
    </submittedName>
</protein>
<evidence type="ECO:0000313" key="1">
    <source>
        <dbReference type="EMBL" id="ARB03905.1"/>
    </source>
</evidence>
<dbReference type="EMBL" id="CP019894">
    <property type="protein sequence ID" value="ARB03905.1"/>
    <property type="molecule type" value="Genomic_DNA"/>
</dbReference>
<gene>
    <name evidence="1" type="ORF">B2G52_02490</name>
</gene>
<accession>A0AAU8VCM6</accession>
<dbReference type="Proteomes" id="UP000191249">
    <property type="component" value="Chromosome"/>
</dbReference>
<name>A0AAU8VCM6_NEILA</name>
<sequence>MNIKKIVTSDLCSPLFMHSNAKPYSRTSHRINAFKIPDGGTLKTPVTGLHNVEFIHKFSPYFKNIHTSAQCGNSFADIPF</sequence>
<organism evidence="1 2">
    <name type="scientific">Neisseria lactamica</name>
    <dbReference type="NCBI Taxonomy" id="486"/>
    <lineage>
        <taxon>Bacteria</taxon>
        <taxon>Pseudomonadati</taxon>
        <taxon>Pseudomonadota</taxon>
        <taxon>Betaproteobacteria</taxon>
        <taxon>Neisseriales</taxon>
        <taxon>Neisseriaceae</taxon>
        <taxon>Neisseria</taxon>
    </lineage>
</organism>
<dbReference type="AlphaFoldDB" id="A0AAU8VCM6"/>
<reference evidence="1 2" key="1">
    <citation type="submission" date="2017-03" db="EMBL/GenBank/DDBJ databases">
        <title>N. lactamica Y92-1009 whole genome sequence.</title>
        <authorList>
            <person name="Pandey A.K."/>
            <person name="Read R.C."/>
        </authorList>
    </citation>
    <scope>NUCLEOTIDE SEQUENCE [LARGE SCALE GENOMIC DNA]</scope>
    <source>
        <strain evidence="1 2">Y92-1009</strain>
    </source>
</reference>
<evidence type="ECO:0000313" key="2">
    <source>
        <dbReference type="Proteomes" id="UP000191249"/>
    </source>
</evidence>